<reference evidence="3 4" key="1">
    <citation type="submission" date="2024-02" db="EMBL/GenBank/DDBJ databases">
        <authorList>
            <person name="Vignale AGUSTIN F."/>
            <person name="Sosa J E."/>
            <person name="Modenutti C."/>
        </authorList>
    </citation>
    <scope>NUCLEOTIDE SEQUENCE [LARGE SCALE GENOMIC DNA]</scope>
</reference>
<feature type="transmembrane region" description="Helical" evidence="2">
    <location>
        <begin position="12"/>
        <end position="36"/>
    </location>
</feature>
<gene>
    <name evidence="3" type="ORF">ILEXP_LOCUS37320</name>
</gene>
<dbReference type="EMBL" id="CAUOFW020004980">
    <property type="protein sequence ID" value="CAK9167995.1"/>
    <property type="molecule type" value="Genomic_DNA"/>
</dbReference>
<name>A0ABC8TK88_9AQUA</name>
<keyword evidence="2" id="KW-0812">Transmembrane</keyword>
<evidence type="ECO:0000313" key="4">
    <source>
        <dbReference type="Proteomes" id="UP001642360"/>
    </source>
</evidence>
<feature type="region of interest" description="Disordered" evidence="1">
    <location>
        <begin position="41"/>
        <end position="79"/>
    </location>
</feature>
<dbReference type="Proteomes" id="UP001642360">
    <property type="component" value="Unassembled WGS sequence"/>
</dbReference>
<sequence>MARMGKSPPSSLGIFELFWGWLLLVFALGAFSILLAHTKQMGPVSPPQAGIGSYKRAEELGSISGEQRKKKRNDPRMESIKAKNVTCEWQVDRPTHGPHDDVVRVIE</sequence>
<protein>
    <submittedName>
        <fullName evidence="3">Uncharacterized protein</fullName>
    </submittedName>
</protein>
<keyword evidence="4" id="KW-1185">Reference proteome</keyword>
<evidence type="ECO:0000256" key="1">
    <source>
        <dbReference type="SAM" id="MobiDB-lite"/>
    </source>
</evidence>
<comment type="caution">
    <text evidence="3">The sequence shown here is derived from an EMBL/GenBank/DDBJ whole genome shotgun (WGS) entry which is preliminary data.</text>
</comment>
<feature type="non-terminal residue" evidence="3">
    <location>
        <position position="107"/>
    </location>
</feature>
<proteinExistence type="predicted"/>
<accession>A0ABC8TK88</accession>
<keyword evidence="2" id="KW-1133">Transmembrane helix</keyword>
<dbReference type="AlphaFoldDB" id="A0ABC8TK88"/>
<organism evidence="3 4">
    <name type="scientific">Ilex paraguariensis</name>
    <name type="common">yerba mate</name>
    <dbReference type="NCBI Taxonomy" id="185542"/>
    <lineage>
        <taxon>Eukaryota</taxon>
        <taxon>Viridiplantae</taxon>
        <taxon>Streptophyta</taxon>
        <taxon>Embryophyta</taxon>
        <taxon>Tracheophyta</taxon>
        <taxon>Spermatophyta</taxon>
        <taxon>Magnoliopsida</taxon>
        <taxon>eudicotyledons</taxon>
        <taxon>Gunneridae</taxon>
        <taxon>Pentapetalae</taxon>
        <taxon>asterids</taxon>
        <taxon>campanulids</taxon>
        <taxon>Aquifoliales</taxon>
        <taxon>Aquifoliaceae</taxon>
        <taxon>Ilex</taxon>
    </lineage>
</organism>
<evidence type="ECO:0000256" key="2">
    <source>
        <dbReference type="SAM" id="Phobius"/>
    </source>
</evidence>
<evidence type="ECO:0000313" key="3">
    <source>
        <dbReference type="EMBL" id="CAK9167995.1"/>
    </source>
</evidence>
<keyword evidence="2" id="KW-0472">Membrane</keyword>